<dbReference type="AlphaFoldDB" id="A0A146KJ16"/>
<dbReference type="PANTHER" id="PTHR45883:SF2">
    <property type="entry name" value="HSC70-INTERACTING PROTEIN"/>
    <property type="match status" value="1"/>
</dbReference>
<dbReference type="InterPro" id="IPR019734">
    <property type="entry name" value="TPR_rpt"/>
</dbReference>
<feature type="region of interest" description="Disordered" evidence="3">
    <location>
        <begin position="158"/>
        <end position="186"/>
    </location>
</feature>
<dbReference type="InterPro" id="IPR011990">
    <property type="entry name" value="TPR-like_helical_dom_sf"/>
</dbReference>
<keyword evidence="5" id="KW-0346">Stress response</keyword>
<evidence type="ECO:0000313" key="5">
    <source>
        <dbReference type="EMBL" id="JAP95401.1"/>
    </source>
</evidence>
<dbReference type="Gene3D" id="1.25.40.10">
    <property type="entry name" value="Tetratricopeptide repeat domain"/>
    <property type="match status" value="1"/>
</dbReference>
<keyword evidence="1" id="KW-0677">Repeat</keyword>
<evidence type="ECO:0000256" key="1">
    <source>
        <dbReference type="ARBA" id="ARBA00022737"/>
    </source>
</evidence>
<proteinExistence type="predicted"/>
<evidence type="ECO:0000259" key="4">
    <source>
        <dbReference type="Pfam" id="PF17830"/>
    </source>
</evidence>
<dbReference type="InterPro" id="IPR041243">
    <property type="entry name" value="STI1/HOP_DP"/>
</dbReference>
<dbReference type="EMBL" id="GDID01001205">
    <property type="protein sequence ID" value="JAP95401.1"/>
    <property type="molecule type" value="Transcribed_RNA"/>
</dbReference>
<accession>A0A146KJ16</accession>
<dbReference type="GO" id="GO:0030544">
    <property type="term" value="F:Hsp70 protein binding"/>
    <property type="evidence" value="ECO:0007669"/>
    <property type="project" value="TreeGrafter"/>
</dbReference>
<evidence type="ECO:0000256" key="3">
    <source>
        <dbReference type="SAM" id="MobiDB-lite"/>
    </source>
</evidence>
<organism evidence="5">
    <name type="scientific">Trepomonas sp. PC1</name>
    <dbReference type="NCBI Taxonomy" id="1076344"/>
    <lineage>
        <taxon>Eukaryota</taxon>
        <taxon>Metamonada</taxon>
        <taxon>Diplomonadida</taxon>
        <taxon>Hexamitidae</taxon>
        <taxon>Hexamitinae</taxon>
        <taxon>Trepomonas</taxon>
    </lineage>
</organism>
<feature type="domain" description="STI1/HOP DP" evidence="4">
    <location>
        <begin position="223"/>
        <end position="272"/>
    </location>
</feature>
<dbReference type="Pfam" id="PF17830">
    <property type="entry name" value="STI1-HOP_DP"/>
    <property type="match status" value="1"/>
</dbReference>
<reference evidence="5" key="1">
    <citation type="submission" date="2015-07" db="EMBL/GenBank/DDBJ databases">
        <title>Adaptation to a free-living lifestyle via gene acquisitions in the diplomonad Trepomonas sp. PC1.</title>
        <authorList>
            <person name="Xu F."/>
            <person name="Jerlstrom-Hultqvist J."/>
            <person name="Kolisko M."/>
            <person name="Simpson A.G.B."/>
            <person name="Roger A.J."/>
            <person name="Svard S.G."/>
            <person name="Andersson J.O."/>
        </authorList>
    </citation>
    <scope>NUCLEOTIDE SEQUENCE</scope>
    <source>
        <strain evidence="5">PC1</strain>
    </source>
</reference>
<protein>
    <submittedName>
        <fullName evidence="5">Heat shock 70kD protein binding protein</fullName>
    </submittedName>
</protein>
<dbReference type="PANTHER" id="PTHR45883">
    <property type="entry name" value="HSC70-INTERACTING PROTEIN"/>
    <property type="match status" value="1"/>
</dbReference>
<gene>
    <name evidence="5" type="ORF">TPC1_11624</name>
</gene>
<dbReference type="Gene3D" id="1.10.260.100">
    <property type="match status" value="1"/>
</dbReference>
<feature type="compositionally biased region" description="Basic and acidic residues" evidence="3">
    <location>
        <begin position="162"/>
        <end position="182"/>
    </location>
</feature>
<dbReference type="SUPFAM" id="SSF48452">
    <property type="entry name" value="TPR-like"/>
    <property type="match status" value="1"/>
</dbReference>
<feature type="non-terminal residue" evidence="5">
    <location>
        <position position="1"/>
    </location>
</feature>
<keyword evidence="2" id="KW-0802">TPR repeat</keyword>
<name>A0A146KJ16_9EUKA</name>
<evidence type="ECO:0000256" key="2">
    <source>
        <dbReference type="ARBA" id="ARBA00022803"/>
    </source>
</evidence>
<dbReference type="SMART" id="SM00028">
    <property type="entry name" value="TPR"/>
    <property type="match status" value="2"/>
</dbReference>
<sequence length="275" mass="31494">SDVPDLESPFVNNKAIMIDKSKLSIGNPNKEFSDENLSVAMQKRQNALDIYKTDPDGALLLITDAIEMFPNSAIYLNTRAQIFHFVGEINLAQRDLQLILKRQSDPPFKTYKLLAEIQFDLQEFDQCILNCQKALKLENDDDLKVMLKESQVKFQNQQKTQKKFEEQQLHQKENQKEKEKKSQINNDIQDQIKNKYGENPIYNTPLFQNLFNTANNMDSQKAEELGQNPLLMNALNDPEFGKKIAEVAKDPKAAAKYAGDPEFMKAFGQILGAFK</sequence>